<keyword evidence="5" id="KW-0411">Iron-sulfur</keyword>
<dbReference type="CDD" id="cd08878">
    <property type="entry name" value="RHO_alpha_C_DMO-like"/>
    <property type="match status" value="1"/>
</dbReference>
<sequence length="374" mass="41028">MYLKGAWYVAAWSHELGDTALETRTILEQPVLLYRKENGDPVAMGNLCPHRFAPLHMGKRIGDTVQCNYHGMVFGESGQCVLNPHRGGVISPAMKVPAYPLIERGGAIWIWMGDPDKADEALLPDFACYDAPGFTTIRGMMDVAANYELITDNLLDLTHADFLHEGTLSSEAITISKLETLEAGSTVWANRWCPNGEPPPVWSQLMESEMNLAPTTPIDHWLYMRWDAPGHLLLDVGISPVGQPREAGVWVFTGHHLTPVSPTRTLYYWTVVRSHGVDDPAVAAFWQGSIDYAFAVQDKPMIEAQQAVLGNRHVDELNPVAIPADVAGAKARRMLARLIAAEQRGEERLRPGGEALAKLLAQSANSAAPVLPVV</sequence>
<keyword evidence="4" id="KW-0408">Iron</keyword>
<evidence type="ECO:0000256" key="2">
    <source>
        <dbReference type="ARBA" id="ARBA00022723"/>
    </source>
</evidence>
<organism evidence="7 8">
    <name type="scientific">Novosphingobium arvoryzae</name>
    <dbReference type="NCBI Taxonomy" id="1256514"/>
    <lineage>
        <taxon>Bacteria</taxon>
        <taxon>Pseudomonadati</taxon>
        <taxon>Pseudomonadota</taxon>
        <taxon>Alphaproteobacteria</taxon>
        <taxon>Sphingomonadales</taxon>
        <taxon>Sphingomonadaceae</taxon>
        <taxon>Novosphingobium</taxon>
    </lineage>
</organism>
<evidence type="ECO:0000259" key="6">
    <source>
        <dbReference type="PROSITE" id="PS51296"/>
    </source>
</evidence>
<evidence type="ECO:0000256" key="4">
    <source>
        <dbReference type="ARBA" id="ARBA00023004"/>
    </source>
</evidence>
<dbReference type="InterPro" id="IPR050584">
    <property type="entry name" value="Cholesterol_7-desaturase"/>
</dbReference>
<dbReference type="Pfam" id="PF00355">
    <property type="entry name" value="Rieske"/>
    <property type="match status" value="1"/>
</dbReference>
<keyword evidence="2" id="KW-0479">Metal-binding</keyword>
<reference evidence="7" key="1">
    <citation type="journal article" date="2014" name="Int. J. Syst. Evol. Microbiol.">
        <title>Complete genome sequence of Corynebacterium casei LMG S-19264T (=DSM 44701T), isolated from a smear-ripened cheese.</title>
        <authorList>
            <consortium name="US DOE Joint Genome Institute (JGI-PGF)"/>
            <person name="Walter F."/>
            <person name="Albersmeier A."/>
            <person name="Kalinowski J."/>
            <person name="Ruckert C."/>
        </authorList>
    </citation>
    <scope>NUCLEOTIDE SEQUENCE</scope>
    <source>
        <strain evidence="7">KCTC 32422</strain>
    </source>
</reference>
<name>A0A918VJ04_9SPHN</name>
<dbReference type="AlphaFoldDB" id="A0A918VJ04"/>
<dbReference type="InterPro" id="IPR044043">
    <property type="entry name" value="VanA_C_cat"/>
</dbReference>
<dbReference type="Gene3D" id="3.90.380.10">
    <property type="entry name" value="Naphthalene 1,2-dioxygenase Alpha Subunit, Chain A, domain 1"/>
    <property type="match status" value="1"/>
</dbReference>
<dbReference type="Proteomes" id="UP000634139">
    <property type="component" value="Unassembled WGS sequence"/>
</dbReference>
<dbReference type="GO" id="GO:0051537">
    <property type="term" value="F:2 iron, 2 sulfur cluster binding"/>
    <property type="evidence" value="ECO:0007669"/>
    <property type="project" value="UniProtKB-KW"/>
</dbReference>
<proteinExistence type="predicted"/>
<feature type="domain" description="Rieske" evidence="6">
    <location>
        <begin position="7"/>
        <end position="110"/>
    </location>
</feature>
<evidence type="ECO:0000313" key="7">
    <source>
        <dbReference type="EMBL" id="GHA02726.1"/>
    </source>
</evidence>
<evidence type="ECO:0000256" key="3">
    <source>
        <dbReference type="ARBA" id="ARBA00023002"/>
    </source>
</evidence>
<dbReference type="InterPro" id="IPR017941">
    <property type="entry name" value="Rieske_2Fe-2S"/>
</dbReference>
<dbReference type="SUPFAM" id="SSF55961">
    <property type="entry name" value="Bet v1-like"/>
    <property type="match status" value="1"/>
</dbReference>
<keyword evidence="3" id="KW-0560">Oxidoreductase</keyword>
<dbReference type="PROSITE" id="PS51296">
    <property type="entry name" value="RIESKE"/>
    <property type="match status" value="1"/>
</dbReference>
<dbReference type="InterPro" id="IPR036922">
    <property type="entry name" value="Rieske_2Fe-2S_sf"/>
</dbReference>
<reference evidence="7" key="2">
    <citation type="submission" date="2020-09" db="EMBL/GenBank/DDBJ databases">
        <authorList>
            <person name="Sun Q."/>
            <person name="Kim S."/>
        </authorList>
    </citation>
    <scope>NUCLEOTIDE SEQUENCE</scope>
    <source>
        <strain evidence="7">KCTC 32422</strain>
    </source>
</reference>
<dbReference type="Pfam" id="PF19112">
    <property type="entry name" value="VanA_C"/>
    <property type="match status" value="1"/>
</dbReference>
<dbReference type="RefSeq" id="WP_189541955.1">
    <property type="nucleotide sequence ID" value="NZ_BMZD01000006.1"/>
</dbReference>
<dbReference type="GO" id="GO:0046872">
    <property type="term" value="F:metal ion binding"/>
    <property type="evidence" value="ECO:0007669"/>
    <property type="project" value="UniProtKB-KW"/>
</dbReference>
<protein>
    <submittedName>
        <fullName evidence="7">(2Fe-2S)-binding protein</fullName>
    </submittedName>
</protein>
<dbReference type="Gene3D" id="2.102.10.10">
    <property type="entry name" value="Rieske [2Fe-2S] iron-sulphur domain"/>
    <property type="match status" value="1"/>
</dbReference>
<dbReference type="PANTHER" id="PTHR21266">
    <property type="entry name" value="IRON-SULFUR DOMAIN CONTAINING PROTEIN"/>
    <property type="match status" value="1"/>
</dbReference>
<dbReference type="PANTHER" id="PTHR21266:SF60">
    <property type="entry name" value="3-KETOSTEROID-9-ALPHA-MONOOXYGENASE, OXYGENASE COMPONENT"/>
    <property type="match status" value="1"/>
</dbReference>
<evidence type="ECO:0000313" key="8">
    <source>
        <dbReference type="Proteomes" id="UP000634139"/>
    </source>
</evidence>
<comment type="caution">
    <text evidence="7">The sequence shown here is derived from an EMBL/GenBank/DDBJ whole genome shotgun (WGS) entry which is preliminary data.</text>
</comment>
<keyword evidence="1" id="KW-0001">2Fe-2S</keyword>
<accession>A0A918VJ04</accession>
<dbReference type="SUPFAM" id="SSF50022">
    <property type="entry name" value="ISP domain"/>
    <property type="match status" value="1"/>
</dbReference>
<evidence type="ECO:0000256" key="1">
    <source>
        <dbReference type="ARBA" id="ARBA00022714"/>
    </source>
</evidence>
<gene>
    <name evidence="7" type="primary">vanA</name>
    <name evidence="7" type="ORF">GCM10011617_24420</name>
</gene>
<dbReference type="EMBL" id="BMZD01000006">
    <property type="protein sequence ID" value="GHA02726.1"/>
    <property type="molecule type" value="Genomic_DNA"/>
</dbReference>
<dbReference type="GO" id="GO:0016491">
    <property type="term" value="F:oxidoreductase activity"/>
    <property type="evidence" value="ECO:0007669"/>
    <property type="project" value="UniProtKB-KW"/>
</dbReference>
<keyword evidence="8" id="KW-1185">Reference proteome</keyword>
<evidence type="ECO:0000256" key="5">
    <source>
        <dbReference type="ARBA" id="ARBA00023014"/>
    </source>
</evidence>